<evidence type="ECO:0000313" key="2">
    <source>
        <dbReference type="EMBL" id="TCT25275.1"/>
    </source>
</evidence>
<evidence type="ECO:0000313" key="3">
    <source>
        <dbReference type="Proteomes" id="UP000295414"/>
    </source>
</evidence>
<keyword evidence="3" id="KW-1185">Reference proteome</keyword>
<organism evidence="2 3">
    <name type="scientific">Thermomonas haemolytica</name>
    <dbReference type="NCBI Taxonomy" id="141949"/>
    <lineage>
        <taxon>Bacteria</taxon>
        <taxon>Pseudomonadati</taxon>
        <taxon>Pseudomonadota</taxon>
        <taxon>Gammaproteobacteria</taxon>
        <taxon>Lysobacterales</taxon>
        <taxon>Lysobacteraceae</taxon>
        <taxon>Thermomonas</taxon>
    </lineage>
</organism>
<dbReference type="Proteomes" id="UP000295414">
    <property type="component" value="Unassembled WGS sequence"/>
</dbReference>
<feature type="region of interest" description="Disordered" evidence="1">
    <location>
        <begin position="1"/>
        <end position="39"/>
    </location>
</feature>
<feature type="compositionally biased region" description="Basic and acidic residues" evidence="1">
    <location>
        <begin position="1"/>
        <end position="10"/>
    </location>
</feature>
<protein>
    <submittedName>
        <fullName evidence="2">Uncharacterized protein</fullName>
    </submittedName>
</protein>
<comment type="caution">
    <text evidence="2">The sequence shown here is derived from an EMBL/GenBank/DDBJ whole genome shotgun (WGS) entry which is preliminary data.</text>
</comment>
<proteinExistence type="predicted"/>
<name>A0A4R3N969_9GAMM</name>
<dbReference type="AlphaFoldDB" id="A0A4R3N969"/>
<gene>
    <name evidence="2" type="ORF">EDC34_102163</name>
</gene>
<dbReference type="EMBL" id="SMAP01000002">
    <property type="protein sequence ID" value="TCT25275.1"/>
    <property type="molecule type" value="Genomic_DNA"/>
</dbReference>
<sequence>MQGRMERERASPFGEGLIHRPGGLPRGRGGMSGKDIGPS</sequence>
<reference evidence="2 3" key="1">
    <citation type="submission" date="2019-03" db="EMBL/GenBank/DDBJ databases">
        <title>Genomic Encyclopedia of Type Strains, Phase IV (KMG-IV): sequencing the most valuable type-strain genomes for metagenomic binning, comparative biology and taxonomic classification.</title>
        <authorList>
            <person name="Goeker M."/>
        </authorList>
    </citation>
    <scope>NUCLEOTIDE SEQUENCE [LARGE SCALE GENOMIC DNA]</scope>
    <source>
        <strain evidence="2 3">DSM 13605</strain>
    </source>
</reference>
<evidence type="ECO:0000256" key="1">
    <source>
        <dbReference type="SAM" id="MobiDB-lite"/>
    </source>
</evidence>
<accession>A0A4R3N969</accession>